<sequence length="389" mass="46710">MTVIFFLFQPELITVLSSSLSCRKIGQIEYVSINLLLQCSDTQYKLFTYVYIIPYLLMILLLPLFAMKKLYNHRTNLEYCTTKYKFGYFYLDYKPNFYFWEFIRIYFKTFIAIFFILTIQYSNSLTYLIVCLILSLQLILNYIYQPYIQKKVLKLDCISILILIINIVLQQIRYINDAQGILVLTQMIHFFFTFFVIIIIVRLKINNQRSKKIIIVKNFFQKYLPKRVFDIIFIKEQDHQRALKRWINIKKNITFLIKQQAKQIQLNCDLIISKQVSKIQKSPSDMKQIFNKQQTEDFTPLNQLQLIQFSSPRASYISNTYRNKFFNLNIEKKESEQQNNEQQDNDLQSQLSSQDIQNSQQYKEQPNDQIQKNQIISMDDIKQNNCIKK</sequence>
<feature type="compositionally biased region" description="Polar residues" evidence="1">
    <location>
        <begin position="362"/>
        <end position="376"/>
    </location>
</feature>
<dbReference type="KEGG" id="tet:TTHERM_000827239"/>
<dbReference type="AlphaFoldDB" id="W7XA60"/>
<dbReference type="EMBL" id="GG662692">
    <property type="protein sequence ID" value="EWS74222.1"/>
    <property type="molecule type" value="Genomic_DNA"/>
</dbReference>
<evidence type="ECO:0000256" key="1">
    <source>
        <dbReference type="SAM" id="MobiDB-lite"/>
    </source>
</evidence>
<feature type="region of interest" description="Disordered" evidence="1">
    <location>
        <begin position="334"/>
        <end position="389"/>
    </location>
</feature>
<feature type="transmembrane region" description="Helical" evidence="2">
    <location>
        <begin position="97"/>
        <end position="119"/>
    </location>
</feature>
<dbReference type="OrthoDB" id="411811at2759"/>
<protein>
    <submittedName>
        <fullName evidence="3">Transmembrane protein, putative</fullName>
    </submittedName>
</protein>
<gene>
    <name evidence="3" type="ORF">TTHERM_000827239</name>
</gene>
<keyword evidence="2" id="KW-1133">Transmembrane helix</keyword>
<evidence type="ECO:0000256" key="2">
    <source>
        <dbReference type="SAM" id="Phobius"/>
    </source>
</evidence>
<feature type="compositionally biased region" description="Low complexity" evidence="1">
    <location>
        <begin position="337"/>
        <end position="361"/>
    </location>
</feature>
<name>W7XA60_TETTS</name>
<feature type="transmembrane region" description="Helical" evidence="2">
    <location>
        <begin position="155"/>
        <end position="175"/>
    </location>
</feature>
<evidence type="ECO:0000313" key="3">
    <source>
        <dbReference type="EMBL" id="EWS74222.1"/>
    </source>
</evidence>
<dbReference type="RefSeq" id="XP_012653250.1">
    <property type="nucleotide sequence ID" value="XM_012797796.1"/>
</dbReference>
<dbReference type="PANTHER" id="PTHR11319:SF35">
    <property type="entry name" value="OUTER MEMBRANE PROTEIN PMPC-RELATED"/>
    <property type="match status" value="1"/>
</dbReference>
<keyword evidence="2 3" id="KW-0812">Transmembrane</keyword>
<accession>W7XA60</accession>
<feature type="transmembrane region" description="Helical" evidence="2">
    <location>
        <begin position="46"/>
        <end position="66"/>
    </location>
</feature>
<proteinExistence type="predicted"/>
<feature type="transmembrane region" description="Helical" evidence="2">
    <location>
        <begin position="181"/>
        <end position="203"/>
    </location>
</feature>
<dbReference type="Proteomes" id="UP000009168">
    <property type="component" value="Unassembled WGS sequence"/>
</dbReference>
<dbReference type="PANTHER" id="PTHR11319">
    <property type="entry name" value="G PROTEIN-COUPLED RECEPTOR-RELATED"/>
    <property type="match status" value="1"/>
</dbReference>
<reference evidence="4" key="1">
    <citation type="journal article" date="2006" name="PLoS Biol.">
        <title>Macronuclear genome sequence of the ciliate Tetrahymena thermophila, a model eukaryote.</title>
        <authorList>
            <person name="Eisen J.A."/>
            <person name="Coyne R.S."/>
            <person name="Wu M."/>
            <person name="Wu D."/>
            <person name="Thiagarajan M."/>
            <person name="Wortman J.R."/>
            <person name="Badger J.H."/>
            <person name="Ren Q."/>
            <person name="Amedeo P."/>
            <person name="Jones K.M."/>
            <person name="Tallon L.J."/>
            <person name="Delcher A.L."/>
            <person name="Salzberg S.L."/>
            <person name="Silva J.C."/>
            <person name="Haas B.J."/>
            <person name="Majoros W.H."/>
            <person name="Farzad M."/>
            <person name="Carlton J.M."/>
            <person name="Smith R.K. Jr."/>
            <person name="Garg J."/>
            <person name="Pearlman R.E."/>
            <person name="Karrer K.M."/>
            <person name="Sun L."/>
            <person name="Manning G."/>
            <person name="Elde N.C."/>
            <person name="Turkewitz A.P."/>
            <person name="Asai D.J."/>
            <person name="Wilkes D.E."/>
            <person name="Wang Y."/>
            <person name="Cai H."/>
            <person name="Collins K."/>
            <person name="Stewart B.A."/>
            <person name="Lee S.R."/>
            <person name="Wilamowska K."/>
            <person name="Weinberg Z."/>
            <person name="Ruzzo W.L."/>
            <person name="Wloga D."/>
            <person name="Gaertig J."/>
            <person name="Frankel J."/>
            <person name="Tsao C.-C."/>
            <person name="Gorovsky M.A."/>
            <person name="Keeling P.J."/>
            <person name="Waller R.F."/>
            <person name="Patron N.J."/>
            <person name="Cherry J.M."/>
            <person name="Stover N.A."/>
            <person name="Krieger C.J."/>
            <person name="del Toro C."/>
            <person name="Ryder H.F."/>
            <person name="Williamson S.C."/>
            <person name="Barbeau R.A."/>
            <person name="Hamilton E.P."/>
            <person name="Orias E."/>
        </authorList>
    </citation>
    <scope>NUCLEOTIDE SEQUENCE [LARGE SCALE GENOMIC DNA]</scope>
    <source>
        <strain evidence="4">SB210</strain>
    </source>
</reference>
<organism evidence="3 4">
    <name type="scientific">Tetrahymena thermophila (strain SB210)</name>
    <dbReference type="NCBI Taxonomy" id="312017"/>
    <lineage>
        <taxon>Eukaryota</taxon>
        <taxon>Sar</taxon>
        <taxon>Alveolata</taxon>
        <taxon>Ciliophora</taxon>
        <taxon>Intramacronucleata</taxon>
        <taxon>Oligohymenophorea</taxon>
        <taxon>Hymenostomatida</taxon>
        <taxon>Tetrahymenina</taxon>
        <taxon>Tetrahymenidae</taxon>
        <taxon>Tetrahymena</taxon>
    </lineage>
</organism>
<keyword evidence="2" id="KW-0472">Membrane</keyword>
<dbReference type="InParanoid" id="W7XA60"/>
<evidence type="ECO:0000313" key="4">
    <source>
        <dbReference type="Proteomes" id="UP000009168"/>
    </source>
</evidence>
<dbReference type="GeneID" id="24440831"/>
<keyword evidence="4" id="KW-1185">Reference proteome</keyword>
<feature type="transmembrane region" description="Helical" evidence="2">
    <location>
        <begin position="125"/>
        <end position="143"/>
    </location>
</feature>